<dbReference type="PROSITE" id="PS00141">
    <property type="entry name" value="ASP_PROTEASE"/>
    <property type="match status" value="1"/>
</dbReference>
<evidence type="ECO:0000313" key="11">
    <source>
        <dbReference type="EMBL" id="KAF3223301.1"/>
    </source>
</evidence>
<evidence type="ECO:0000256" key="5">
    <source>
        <dbReference type="PIRSR" id="PIRSR601461-1"/>
    </source>
</evidence>
<dbReference type="InterPro" id="IPR034163">
    <property type="entry name" value="Aspergillopepsin-like_cat_dom"/>
</dbReference>
<evidence type="ECO:0000259" key="8">
    <source>
        <dbReference type="PROSITE" id="PS51767"/>
    </source>
</evidence>
<evidence type="ECO:0000256" key="6">
    <source>
        <dbReference type="RuleBase" id="RU000454"/>
    </source>
</evidence>
<organism evidence="10 14">
    <name type="scientific">Orbilia oligospora</name>
    <name type="common">Nematode-trapping fungus</name>
    <name type="synonym">Arthrobotrys oligospora</name>
    <dbReference type="NCBI Taxonomy" id="2813651"/>
    <lineage>
        <taxon>Eukaryota</taxon>
        <taxon>Fungi</taxon>
        <taxon>Dikarya</taxon>
        <taxon>Ascomycota</taxon>
        <taxon>Pezizomycotina</taxon>
        <taxon>Orbiliomycetes</taxon>
        <taxon>Orbiliales</taxon>
        <taxon>Orbiliaceae</taxon>
        <taxon>Orbilia</taxon>
    </lineage>
</organism>
<dbReference type="Gene3D" id="2.40.70.10">
    <property type="entry name" value="Acid Proteases"/>
    <property type="match status" value="2"/>
</dbReference>
<evidence type="ECO:0000256" key="4">
    <source>
        <dbReference type="ARBA" id="ARBA00022801"/>
    </source>
</evidence>
<evidence type="ECO:0000313" key="12">
    <source>
        <dbReference type="Proteomes" id="UP000472727"/>
    </source>
</evidence>
<dbReference type="EMBL" id="WIWS01000023">
    <property type="protein sequence ID" value="KAF3223301.1"/>
    <property type="molecule type" value="Genomic_DNA"/>
</dbReference>
<dbReference type="Proteomes" id="UP000479691">
    <property type="component" value="Unassembled WGS sequence"/>
</dbReference>
<keyword evidence="10" id="KW-0472">Membrane</keyword>
<keyword evidence="3 6" id="KW-0064">Aspartyl protease</keyword>
<feature type="domain" description="Peptidase A1" evidence="8">
    <location>
        <begin position="99"/>
        <end position="413"/>
    </location>
</feature>
<dbReference type="Proteomes" id="UP000614610">
    <property type="component" value="Unassembled WGS sequence"/>
</dbReference>
<gene>
    <name evidence="10" type="primary">PEP1_2</name>
    <name evidence="11" type="synonym">PEP1_1</name>
    <name evidence="9" type="synonym">PEP1_3</name>
    <name evidence="11" type="ORF">TWF106_005072</name>
    <name evidence="10" type="ORF">TWF679_005887</name>
    <name evidence="9" type="ORF">TWF788_007957</name>
</gene>
<keyword evidence="4 6" id="KW-0378">Hydrolase</keyword>
<proteinExistence type="inferred from homology"/>
<reference evidence="12 13" key="1">
    <citation type="submission" date="2019-06" db="EMBL/GenBank/DDBJ databases">
        <authorList>
            <person name="Palmer J.M."/>
        </authorList>
    </citation>
    <scope>NUCLEOTIDE SEQUENCE</scope>
    <source>
        <strain evidence="11 12">TWF106</strain>
        <strain evidence="10">TWF679</strain>
        <strain evidence="9 13">TWF788</strain>
    </source>
</reference>
<sequence length="418" mass="44430">MHYSSTTIIVTVLSVAGSVVAVPIEDSFLGFSIPVTHNFLEVNHNGPKSFNDAIRKWGVEKDLPTGEHLRSDLVMHKEVVKRYADSSVTASPESGDVEYTIPVKIGTPPQTLNLNLDTGSSDLWVFSTSQSTSQFSGHDVYSPPNSSTWKKLTGFSWSIQYADGSGASGDVGTDKVTIGSTTVGTQVVEIAKTVSSSFTSGGNDGLIGLAYGKLNTVSPAQAKTWFENAMSSLSNKLFTANLYHNKPGSYDFGYIDSKKYTGSIKYTPISTKSGWWEFPSTSYKVGGTTYSNPSTATGIADTGTTLLLVSSGAAKAYYKTISGAQANSQVGGYILPCAKSSSLPAFYFSVGSNLASVSGANVIYGSSLGTIGGVSYCFGAIQPISGNQYIFGDVFFKQNFGVFDYGRTRFGFAPHPYT</sequence>
<dbReference type="InterPro" id="IPR033121">
    <property type="entry name" value="PEPTIDASE_A1"/>
</dbReference>
<dbReference type="GO" id="GO:0006508">
    <property type="term" value="P:proteolysis"/>
    <property type="evidence" value="ECO:0007669"/>
    <property type="project" value="UniProtKB-KW"/>
</dbReference>
<comment type="caution">
    <text evidence="10">The sequence shown here is derived from an EMBL/GenBank/DDBJ whole genome shotgun (WGS) entry which is preliminary data.</text>
</comment>
<evidence type="ECO:0000256" key="7">
    <source>
        <dbReference type="SAM" id="SignalP"/>
    </source>
</evidence>
<feature type="active site" evidence="5">
    <location>
        <position position="117"/>
    </location>
</feature>
<keyword evidence="10" id="KW-0812">Transmembrane</keyword>
<dbReference type="GO" id="GO:0004190">
    <property type="term" value="F:aspartic-type endopeptidase activity"/>
    <property type="evidence" value="ECO:0007669"/>
    <property type="project" value="UniProtKB-KW"/>
</dbReference>
<dbReference type="CDD" id="cd06097">
    <property type="entry name" value="Aspergillopepsin_like"/>
    <property type="match status" value="1"/>
</dbReference>
<evidence type="ECO:0000313" key="14">
    <source>
        <dbReference type="Proteomes" id="UP000614610"/>
    </source>
</evidence>
<dbReference type="OrthoDB" id="2747330at2759"/>
<dbReference type="PANTHER" id="PTHR47966:SF2">
    <property type="entry name" value="ASPERGILLOPEPSIN-1-RELATED"/>
    <property type="match status" value="1"/>
</dbReference>
<dbReference type="AlphaFoldDB" id="A0A6G1ME50"/>
<accession>A0A6G1ME50</accession>
<dbReference type="Proteomes" id="UP000472727">
    <property type="component" value="Unassembled WGS sequence"/>
</dbReference>
<dbReference type="EMBL" id="WIWT01000003">
    <property type="protein sequence ID" value="KAF3222409.1"/>
    <property type="molecule type" value="Genomic_DNA"/>
</dbReference>
<evidence type="ECO:0000256" key="1">
    <source>
        <dbReference type="ARBA" id="ARBA00007447"/>
    </source>
</evidence>
<dbReference type="PRINTS" id="PR00792">
    <property type="entry name" value="PEPSIN"/>
</dbReference>
<name>A0A6G1ME50_ORBOL</name>
<dbReference type="InterPro" id="IPR001461">
    <property type="entry name" value="Aspartic_peptidase_A1"/>
</dbReference>
<evidence type="ECO:0000256" key="2">
    <source>
        <dbReference type="ARBA" id="ARBA00022670"/>
    </source>
</evidence>
<dbReference type="FunFam" id="2.40.70.10:FF:000026">
    <property type="entry name" value="Endothiapepsin"/>
    <property type="match status" value="1"/>
</dbReference>
<feature type="signal peptide" evidence="7">
    <location>
        <begin position="1"/>
        <end position="21"/>
    </location>
</feature>
<dbReference type="PROSITE" id="PS51767">
    <property type="entry name" value="PEPTIDASE_A1"/>
    <property type="match status" value="1"/>
</dbReference>
<dbReference type="PANTHER" id="PTHR47966">
    <property type="entry name" value="BETA-SITE APP-CLEAVING ENZYME, ISOFORM A-RELATED"/>
    <property type="match status" value="1"/>
</dbReference>
<dbReference type="InterPro" id="IPR001969">
    <property type="entry name" value="Aspartic_peptidase_AS"/>
</dbReference>
<dbReference type="SUPFAM" id="SSF50630">
    <property type="entry name" value="Acid proteases"/>
    <property type="match status" value="1"/>
</dbReference>
<keyword evidence="7" id="KW-0732">Signal</keyword>
<comment type="similarity">
    <text evidence="1 6">Belongs to the peptidase A1 family.</text>
</comment>
<keyword evidence="10" id="KW-0675">Receptor</keyword>
<protein>
    <submittedName>
        <fullName evidence="10">Type I transmembrane sorting receptor</fullName>
    </submittedName>
</protein>
<evidence type="ECO:0000313" key="10">
    <source>
        <dbReference type="EMBL" id="KAF3222409.1"/>
    </source>
</evidence>
<dbReference type="Pfam" id="PF00026">
    <property type="entry name" value="Asp"/>
    <property type="match status" value="1"/>
</dbReference>
<dbReference type="InterPro" id="IPR021109">
    <property type="entry name" value="Peptidase_aspartic_dom_sf"/>
</dbReference>
<feature type="chain" id="PRO_5041172989" evidence="7">
    <location>
        <begin position="22"/>
        <end position="418"/>
    </location>
</feature>
<evidence type="ECO:0000313" key="9">
    <source>
        <dbReference type="EMBL" id="KAF3176689.1"/>
    </source>
</evidence>
<dbReference type="EMBL" id="JAABOE010000047">
    <property type="protein sequence ID" value="KAF3176689.1"/>
    <property type="molecule type" value="Genomic_DNA"/>
</dbReference>
<keyword evidence="2 6" id="KW-0645">Protease</keyword>
<evidence type="ECO:0000313" key="13">
    <source>
        <dbReference type="Proteomes" id="UP000479691"/>
    </source>
</evidence>
<feature type="active site" evidence="5">
    <location>
        <position position="301"/>
    </location>
</feature>
<evidence type="ECO:0000256" key="3">
    <source>
        <dbReference type="ARBA" id="ARBA00022750"/>
    </source>
</evidence>